<dbReference type="PANTHER" id="PTHR43228:SF1">
    <property type="entry name" value="TWO-COMPONENT RESPONSE REGULATOR ARR22"/>
    <property type="match status" value="1"/>
</dbReference>
<dbReference type="InterPro" id="IPR001789">
    <property type="entry name" value="Sig_transdc_resp-reg_receiver"/>
</dbReference>
<keyword evidence="3" id="KW-0597">Phosphoprotein</keyword>
<dbReference type="InterPro" id="IPR052048">
    <property type="entry name" value="ST_Response_Regulator"/>
</dbReference>
<reference evidence="5 6" key="1">
    <citation type="submission" date="2020-07" db="EMBL/GenBank/DDBJ databases">
        <title>Vallitalea guaymasensis genome.</title>
        <authorList>
            <person name="Postec A."/>
        </authorList>
    </citation>
    <scope>NUCLEOTIDE SEQUENCE [LARGE SCALE GENOMIC DNA]</scope>
    <source>
        <strain evidence="5 6">Ra1766G1</strain>
    </source>
</reference>
<organism evidence="5 6">
    <name type="scientific">Vallitalea guaymasensis</name>
    <dbReference type="NCBI Taxonomy" id="1185412"/>
    <lineage>
        <taxon>Bacteria</taxon>
        <taxon>Bacillati</taxon>
        <taxon>Bacillota</taxon>
        <taxon>Clostridia</taxon>
        <taxon>Lachnospirales</taxon>
        <taxon>Vallitaleaceae</taxon>
        <taxon>Vallitalea</taxon>
    </lineage>
</organism>
<evidence type="ECO:0000256" key="1">
    <source>
        <dbReference type="ARBA" id="ARBA00018672"/>
    </source>
</evidence>
<accession>A0A8J8MC44</accession>
<dbReference type="Gene3D" id="3.40.50.2300">
    <property type="match status" value="1"/>
</dbReference>
<dbReference type="EMBL" id="CP058561">
    <property type="protein sequence ID" value="QUH29970.1"/>
    <property type="molecule type" value="Genomic_DNA"/>
</dbReference>
<evidence type="ECO:0000313" key="6">
    <source>
        <dbReference type="Proteomes" id="UP000677305"/>
    </source>
</evidence>
<keyword evidence="6" id="KW-1185">Reference proteome</keyword>
<dbReference type="InterPro" id="IPR018745">
    <property type="entry name" value="MpsC"/>
</dbReference>
<dbReference type="PANTHER" id="PTHR43228">
    <property type="entry name" value="TWO-COMPONENT RESPONSE REGULATOR"/>
    <property type="match status" value="1"/>
</dbReference>
<dbReference type="CDD" id="cd00156">
    <property type="entry name" value="REC"/>
    <property type="match status" value="1"/>
</dbReference>
<dbReference type="InterPro" id="IPR011006">
    <property type="entry name" value="CheY-like_superfamily"/>
</dbReference>
<proteinExistence type="predicted"/>
<evidence type="ECO:0000256" key="2">
    <source>
        <dbReference type="ARBA" id="ARBA00024867"/>
    </source>
</evidence>
<dbReference type="KEGG" id="vgu:HYG85_14035"/>
<evidence type="ECO:0000256" key="3">
    <source>
        <dbReference type="PROSITE-ProRule" id="PRU00169"/>
    </source>
</evidence>
<dbReference type="RefSeq" id="WP_212690208.1">
    <property type="nucleotide sequence ID" value="NZ_CP058561.1"/>
</dbReference>
<dbReference type="GO" id="GO:0000160">
    <property type="term" value="P:phosphorelay signal transduction system"/>
    <property type="evidence" value="ECO:0007669"/>
    <property type="project" value="InterPro"/>
</dbReference>
<dbReference type="Pfam" id="PF00072">
    <property type="entry name" value="Response_reg"/>
    <property type="match status" value="1"/>
</dbReference>
<dbReference type="AlphaFoldDB" id="A0A8J8MC44"/>
<evidence type="ECO:0000313" key="5">
    <source>
        <dbReference type="EMBL" id="QUH29970.1"/>
    </source>
</evidence>
<dbReference type="SMART" id="SM00448">
    <property type="entry name" value="REC"/>
    <property type="match status" value="1"/>
</dbReference>
<dbReference type="SUPFAM" id="SSF52172">
    <property type="entry name" value="CheY-like"/>
    <property type="match status" value="1"/>
</dbReference>
<dbReference type="Pfam" id="PF10057">
    <property type="entry name" value="MpsC"/>
    <property type="match status" value="1"/>
</dbReference>
<gene>
    <name evidence="5" type="ORF">HYG85_14035</name>
</gene>
<sequence>MHNTILKTTKILYVEDEKITRTYIHNFLKKKVGKVILAENGEDGIQKFVENIPDIIITDLVLPDISGIEMMRRIRLMGYKSPVIITSASSDSKTILETIDLKIEKYILKPIDVNILMEKLKEIVSDIIESNNEQLVVNQEHLLSDEQKIKFQIDIRNIYSKYLKSITGKGARSIQVFIKHKEIEIVCKDNLTIIEESLMNAGQYSSGIQMIRHTIYENTINDVEQGISELIGKNVNLKKIDLYPKRRYERILFEII</sequence>
<protein>
    <recommendedName>
        <fullName evidence="1">Stage 0 sporulation protein A homolog</fullName>
    </recommendedName>
</protein>
<dbReference type="Proteomes" id="UP000677305">
    <property type="component" value="Chromosome"/>
</dbReference>
<name>A0A8J8MC44_9FIRM</name>
<evidence type="ECO:0000259" key="4">
    <source>
        <dbReference type="PROSITE" id="PS50110"/>
    </source>
</evidence>
<dbReference type="PROSITE" id="PS50110">
    <property type="entry name" value="RESPONSE_REGULATORY"/>
    <property type="match status" value="1"/>
</dbReference>
<feature type="domain" description="Response regulatory" evidence="4">
    <location>
        <begin position="10"/>
        <end position="124"/>
    </location>
</feature>
<comment type="function">
    <text evidence="2">May play the central regulatory role in sporulation. It may be an element of the effector pathway responsible for the activation of sporulation genes in response to nutritional stress. Spo0A may act in concert with spo0H (a sigma factor) to control the expression of some genes that are critical to the sporulation process.</text>
</comment>
<feature type="modified residue" description="4-aspartylphosphate" evidence="3">
    <location>
        <position position="59"/>
    </location>
</feature>